<dbReference type="EMBL" id="HE858529">
    <property type="protein sequence ID" value="CCI63035.1"/>
    <property type="molecule type" value="Genomic_DNA"/>
</dbReference>
<organism evidence="2 3">
    <name type="scientific">Streptococcus dysgalactiae subsp. equisimilis AC-2713</name>
    <dbReference type="NCBI Taxonomy" id="759913"/>
    <lineage>
        <taxon>Bacteria</taxon>
        <taxon>Bacillati</taxon>
        <taxon>Bacillota</taxon>
        <taxon>Bacilli</taxon>
        <taxon>Lactobacillales</taxon>
        <taxon>Streptococcaceae</taxon>
        <taxon>Streptococcus</taxon>
    </lineage>
</organism>
<evidence type="ECO:0000259" key="1">
    <source>
        <dbReference type="Pfam" id="PF07728"/>
    </source>
</evidence>
<dbReference type="KEGG" id="sdc:SDSE_1541"/>
<dbReference type="InterPro" id="IPR011704">
    <property type="entry name" value="ATPase_dyneun-rel_AAA"/>
</dbReference>
<dbReference type="Gene3D" id="3.40.50.300">
    <property type="entry name" value="P-loop containing nucleotide triphosphate hydrolases"/>
    <property type="match status" value="1"/>
</dbReference>
<reference evidence="2 3" key="1">
    <citation type="submission" date="2012-05" db="EMBL/GenBank/DDBJ databases">
        <title>Complete genome sequence of a Streptococcus dysgalactiae subsp. equisimilis strain possessing Lancefield's group A antigen.</title>
        <authorList>
            <person name="Luetticken R."/>
            <person name="Bruellhoff K."/>
            <person name="Van der Linden M."/>
            <person name="Peltroche-Llacsahuanga H."/>
            <person name="Blom J."/>
            <person name="Weber-Lehmann J."/>
            <person name="Ferretti J.J."/>
            <person name="McShan W.M."/>
        </authorList>
    </citation>
    <scope>NUCLEOTIDE SEQUENCE [LARGE SCALE GENOMIC DNA]</scope>
    <source>
        <strain evidence="2 3">AC-2713</strain>
    </source>
</reference>
<evidence type="ECO:0000313" key="2">
    <source>
        <dbReference type="EMBL" id="CCI63035.1"/>
    </source>
</evidence>
<dbReference type="SUPFAM" id="SSF52540">
    <property type="entry name" value="P-loop containing nucleoside triphosphate hydrolases"/>
    <property type="match status" value="1"/>
</dbReference>
<dbReference type="PANTHER" id="PTHR37291">
    <property type="entry name" value="5-METHYLCYTOSINE-SPECIFIC RESTRICTION ENZYME B"/>
    <property type="match status" value="1"/>
</dbReference>
<gene>
    <name evidence="2" type="primary">cfxQ</name>
    <name evidence="2" type="ORF">SDSE_1541</name>
</gene>
<dbReference type="PANTHER" id="PTHR37291:SF1">
    <property type="entry name" value="TYPE IV METHYL-DIRECTED RESTRICTION ENZYME ECOKMCRB SUBUNIT"/>
    <property type="match status" value="1"/>
</dbReference>
<proteinExistence type="predicted"/>
<name>A0AB33R858_STREQ</name>
<feature type="domain" description="ATPase dynein-related AAA" evidence="1">
    <location>
        <begin position="6"/>
        <end position="172"/>
    </location>
</feature>
<keyword evidence="2" id="KW-0378">Hydrolase</keyword>
<dbReference type="Pfam" id="PF07728">
    <property type="entry name" value="AAA_5"/>
    <property type="match status" value="1"/>
</dbReference>
<dbReference type="Proteomes" id="UP000009215">
    <property type="component" value="Chromosome"/>
</dbReference>
<dbReference type="GO" id="GO:0016887">
    <property type="term" value="F:ATP hydrolysis activity"/>
    <property type="evidence" value="ECO:0007669"/>
    <property type="project" value="InterPro"/>
</dbReference>
<dbReference type="RefSeq" id="WP_015057848.1">
    <property type="nucleotide sequence ID" value="NC_019042.1"/>
</dbReference>
<dbReference type="InterPro" id="IPR052934">
    <property type="entry name" value="Methyl-DNA_Rec/Restrict_Enz"/>
</dbReference>
<dbReference type="AlphaFoldDB" id="A0AB33R858"/>
<sequence length="322" mass="37481">MQIIYFGAPGTGKSFAIDEQLKSVSDENVFRVTFYSDYTYNDFIGQLLPKVTPSTTGAGTVITYEFSKGIFTQALEKAYTDLSQDVYLVIEEMSRGDSAAIFGDIFQLLDREHEGMNKEYSKYFINNDLISKDILALENSKVKLPPNFHILGTMNTSDQNVNVIDTAFKRRFDFVYVDVSPVYDLIDRSRPDSPTNRAYKNNFMFHLGDVYFEWNRFYMAINKYIVEKLGLTEDKQLGQFFVQFHYMNYADNFNLIKNKLLQYLWNDVELAKYSEESLFYKGDEQNQGILSFSKLYQYFDGSKAANEIFSDEFLRFYAETVL</sequence>
<dbReference type="GO" id="GO:0009035">
    <property type="term" value="F:type I site-specific deoxyribonuclease activity"/>
    <property type="evidence" value="ECO:0007669"/>
    <property type="project" value="UniProtKB-EC"/>
</dbReference>
<protein>
    <submittedName>
        <fullName evidence="2">Restriction enzyme</fullName>
        <ecNumber evidence="2">3.1.21.3</ecNumber>
    </submittedName>
</protein>
<dbReference type="GO" id="GO:0005524">
    <property type="term" value="F:ATP binding"/>
    <property type="evidence" value="ECO:0007669"/>
    <property type="project" value="InterPro"/>
</dbReference>
<accession>A0AB33R858</accession>
<dbReference type="InterPro" id="IPR027417">
    <property type="entry name" value="P-loop_NTPase"/>
</dbReference>
<evidence type="ECO:0000313" key="3">
    <source>
        <dbReference type="Proteomes" id="UP000009215"/>
    </source>
</evidence>
<dbReference type="EC" id="3.1.21.3" evidence="2"/>